<dbReference type="GO" id="GO:0048487">
    <property type="term" value="F:beta-tubulin binding"/>
    <property type="evidence" value="ECO:0007669"/>
    <property type="project" value="InterPro"/>
</dbReference>
<dbReference type="Gene3D" id="1.25.10.10">
    <property type="entry name" value="Leucine-rich Repeat Variant"/>
    <property type="match status" value="1"/>
</dbReference>
<dbReference type="GO" id="GO:0000226">
    <property type="term" value="P:microtubule cytoskeleton organization"/>
    <property type="evidence" value="ECO:0007669"/>
    <property type="project" value="TreeGrafter"/>
</dbReference>
<dbReference type="PROSITE" id="PS50077">
    <property type="entry name" value="HEAT_REPEAT"/>
    <property type="match status" value="1"/>
</dbReference>
<dbReference type="GO" id="GO:0005096">
    <property type="term" value="F:GTPase activator activity"/>
    <property type="evidence" value="ECO:0007669"/>
    <property type="project" value="InterPro"/>
</dbReference>
<evidence type="ECO:0000259" key="4">
    <source>
        <dbReference type="Pfam" id="PF25767"/>
    </source>
</evidence>
<dbReference type="SUPFAM" id="SSF48371">
    <property type="entry name" value="ARM repeat"/>
    <property type="match status" value="2"/>
</dbReference>
<feature type="domain" description="Tubulin-folding cofactor D C-terminal" evidence="3">
    <location>
        <begin position="921"/>
        <end position="1093"/>
    </location>
</feature>
<dbReference type="GO" id="GO:0007021">
    <property type="term" value="P:tubulin complex assembly"/>
    <property type="evidence" value="ECO:0007669"/>
    <property type="project" value="InterPro"/>
</dbReference>
<dbReference type="Pfam" id="PF23579">
    <property type="entry name" value="ARM_TBCD"/>
    <property type="match status" value="1"/>
</dbReference>
<evidence type="ECO:0008006" key="7">
    <source>
        <dbReference type="Google" id="ProtNLM"/>
    </source>
</evidence>
<dbReference type="InterPro" id="IPR033162">
    <property type="entry name" value="TBCD"/>
</dbReference>
<feature type="repeat" description="HEAT" evidence="2">
    <location>
        <begin position="362"/>
        <end position="399"/>
    </location>
</feature>
<dbReference type="InterPro" id="IPR011989">
    <property type="entry name" value="ARM-like"/>
</dbReference>
<dbReference type="Pfam" id="PF25767">
    <property type="entry name" value="ARM_TBCD_2nd"/>
    <property type="match status" value="2"/>
</dbReference>
<dbReference type="InterPro" id="IPR022577">
    <property type="entry name" value="TBCD_C"/>
</dbReference>
<proteinExistence type="predicted"/>
<name>A0A8H3EVN0_9LECA</name>
<dbReference type="OrthoDB" id="10253476at2759"/>
<gene>
    <name evidence="5" type="ORF">HETSPECPRED_001953</name>
</gene>
<dbReference type="AlphaFoldDB" id="A0A8H3EVN0"/>
<accession>A0A8H3EVN0</accession>
<evidence type="ECO:0000313" key="6">
    <source>
        <dbReference type="Proteomes" id="UP000664521"/>
    </source>
</evidence>
<sequence length="1183" mass="131593">MDEADLKLQKASADLIRDFTKGLPTLLRRQNVRIEDLNLMIKLLEPFQEWPQLIDPYLKSIVPDLAAAFLSTMSKVAKHQGIDSKGIEAIPAWRAICVLLYTLCKVRGYKVIVRFFNNEPKYLEPMLATYNALNTAENLDGVLTYNHDPPSWEEKYILFLWLSHLMLTPFDLSSISSKRPPPKVLESARAGGPAIPDDLPWTATHAISLSISLLADSSKVREAAKVLLVRVALRPDMEKFDLFRTLLNWVLSSLKAPAGEAIFSDVSPVYAFIGLLEFLEGLTATADTAAIAPFIEAIFDTVHDIALKDNNSRNRVTSSALTRKLVIKIFRSITIHSQNPSCLAVMETLSGSYSGDEIVEEVIDHLLMSLADKDTPVRYAASKALSVIAAKLESAMAADIVEAAVGSLEENVLWDDTSTGKTISTHEKDNIASEKLLRNLNAVNALRWHGLVLTLSQLLFRRSPLPPQLPIILNALVLALDFEQRSTTGSSVGTSVRDAACFGMWAIARRYTTQELQAVDISAIQASSGHGVSTSILQALANELIVAATLDSAGNIRRGASAALQEMIGRHPDTIENGIAVVQVVDYHAVALRSKAMIEVSIAASTLSDTYWPIILGGLLGWRGVGSPDAQSRRDTATAIGHLSQNHLHVVLKKVRQALRLTKDSQIEERHALLLCLAEIIGNLDRSRLVERERLSSTDEYADKLFDDIPLTQRHFDSPALRPSLTAEAVSRLTKAVGRAAHVSPVMGRILKGDLTRRVQELQWSLQYKEELIIRTATEAMYELFFAMDSEARNSVTQGWIASFGGEKPKSRNYGTLMALGLAHQHQRIHNQTQADRIKDVLLAQTDSVEIETKVWALKSLTSSIFNSEDAATIETLRKCLEDHTTDQRGDIGSLVRLEAIKGLDTVLKRGPNLESRIIERLISKLCGLAVEKLDKVRLQASQCLNDNIAVNLVFTTPLCSTYDTSSPDHFRHFLHLTTIRELRRDILEDLVITACSGSESVLIAARAALATHAEQVSPSQLDELCTTLLAILESNLTLDNRPVNDRLLIPIMDVWGYLFEIRALDRLETVEHYHSLIYLVKKARHKSLNVRKLESGIKIYFGILNATIFARSRNEALLELTGMLLHQYPRIRNAAADALYLMYPDCTLLEVINWTEKKEIRREDVRSIRSYIQDFETSTVSY</sequence>
<dbReference type="PANTHER" id="PTHR12658">
    <property type="entry name" value="BETA-TUBULIN COFACTOR D"/>
    <property type="match status" value="1"/>
</dbReference>
<feature type="domain" description="Tubulin-folding cofactor D ARM repeats" evidence="4">
    <location>
        <begin position="352"/>
        <end position="410"/>
    </location>
</feature>
<dbReference type="EMBL" id="CAJPDS010000014">
    <property type="protein sequence ID" value="CAF9914336.1"/>
    <property type="molecule type" value="Genomic_DNA"/>
</dbReference>
<keyword evidence="1" id="KW-0143">Chaperone</keyword>
<dbReference type="PANTHER" id="PTHR12658:SF0">
    <property type="entry name" value="TUBULIN-SPECIFIC CHAPERONE D"/>
    <property type="match status" value="1"/>
</dbReference>
<reference evidence="5" key="1">
    <citation type="submission" date="2021-03" db="EMBL/GenBank/DDBJ databases">
        <authorList>
            <person name="Tagirdzhanova G."/>
        </authorList>
    </citation>
    <scope>NUCLEOTIDE SEQUENCE</scope>
</reference>
<dbReference type="InterPro" id="IPR021133">
    <property type="entry name" value="HEAT_type_2"/>
</dbReference>
<organism evidence="5 6">
    <name type="scientific">Heterodermia speciosa</name>
    <dbReference type="NCBI Taxonomy" id="116794"/>
    <lineage>
        <taxon>Eukaryota</taxon>
        <taxon>Fungi</taxon>
        <taxon>Dikarya</taxon>
        <taxon>Ascomycota</taxon>
        <taxon>Pezizomycotina</taxon>
        <taxon>Lecanoromycetes</taxon>
        <taxon>OSLEUM clade</taxon>
        <taxon>Lecanoromycetidae</taxon>
        <taxon>Caliciales</taxon>
        <taxon>Physciaceae</taxon>
        <taxon>Heterodermia</taxon>
    </lineage>
</organism>
<dbReference type="InterPro" id="IPR016024">
    <property type="entry name" value="ARM-type_fold"/>
</dbReference>
<keyword evidence="6" id="KW-1185">Reference proteome</keyword>
<evidence type="ECO:0000259" key="3">
    <source>
        <dbReference type="Pfam" id="PF12612"/>
    </source>
</evidence>
<evidence type="ECO:0000256" key="1">
    <source>
        <dbReference type="ARBA" id="ARBA00023186"/>
    </source>
</evidence>
<dbReference type="InterPro" id="IPR058033">
    <property type="entry name" value="ARM_TBCD_2nd"/>
</dbReference>
<comment type="caution">
    <text evidence="5">The sequence shown here is derived from an EMBL/GenBank/DDBJ whole genome shotgun (WGS) entry which is preliminary data.</text>
</comment>
<dbReference type="GO" id="GO:0007023">
    <property type="term" value="P:post-chaperonin tubulin folding pathway"/>
    <property type="evidence" value="ECO:0007669"/>
    <property type="project" value="InterPro"/>
</dbReference>
<protein>
    <recommendedName>
        <fullName evidence="7">Tubulin-specific chaperone D C-terminal domain-containing protein</fullName>
    </recommendedName>
</protein>
<feature type="domain" description="Tubulin-folding cofactor D ARM repeats" evidence="4">
    <location>
        <begin position="444"/>
        <end position="579"/>
    </location>
</feature>
<evidence type="ECO:0000313" key="5">
    <source>
        <dbReference type="EMBL" id="CAF9914336.1"/>
    </source>
</evidence>
<evidence type="ECO:0000256" key="2">
    <source>
        <dbReference type="PROSITE-ProRule" id="PRU00103"/>
    </source>
</evidence>
<dbReference type="Pfam" id="PF12612">
    <property type="entry name" value="TFCD_C"/>
    <property type="match status" value="1"/>
</dbReference>
<dbReference type="Proteomes" id="UP000664521">
    <property type="component" value="Unassembled WGS sequence"/>
</dbReference>